<name>A0ABZ1UBN6_9ACTN</name>
<feature type="transmembrane region" description="Helical" evidence="7">
    <location>
        <begin position="234"/>
        <end position="259"/>
    </location>
</feature>
<dbReference type="PANTHER" id="PTHR30193:SF37">
    <property type="entry name" value="INNER MEMBRANE ABC TRANSPORTER PERMEASE PROTEIN YCJO"/>
    <property type="match status" value="1"/>
</dbReference>
<keyword evidence="5 7" id="KW-1133">Transmembrane helix</keyword>
<dbReference type="PANTHER" id="PTHR30193">
    <property type="entry name" value="ABC TRANSPORTER PERMEASE PROTEIN"/>
    <property type="match status" value="1"/>
</dbReference>
<feature type="domain" description="ABC transmembrane type-1" evidence="9">
    <location>
        <begin position="99"/>
        <end position="312"/>
    </location>
</feature>
<evidence type="ECO:0000256" key="2">
    <source>
        <dbReference type="ARBA" id="ARBA00022448"/>
    </source>
</evidence>
<evidence type="ECO:0000313" key="10">
    <source>
        <dbReference type="EMBL" id="WUQ87634.1"/>
    </source>
</evidence>
<accession>A0ABZ1UBN6</accession>
<dbReference type="InterPro" id="IPR035906">
    <property type="entry name" value="MetI-like_sf"/>
</dbReference>
<keyword evidence="2 7" id="KW-0813">Transport</keyword>
<keyword evidence="11" id="KW-1185">Reference proteome</keyword>
<keyword evidence="3" id="KW-1003">Cell membrane</keyword>
<evidence type="ECO:0000256" key="1">
    <source>
        <dbReference type="ARBA" id="ARBA00004651"/>
    </source>
</evidence>
<dbReference type="InterPro" id="IPR000515">
    <property type="entry name" value="MetI-like"/>
</dbReference>
<dbReference type="PROSITE" id="PS50928">
    <property type="entry name" value="ABC_TM1"/>
    <property type="match status" value="1"/>
</dbReference>
<evidence type="ECO:0000256" key="5">
    <source>
        <dbReference type="ARBA" id="ARBA00022989"/>
    </source>
</evidence>
<evidence type="ECO:0000259" key="9">
    <source>
        <dbReference type="PROSITE" id="PS50928"/>
    </source>
</evidence>
<feature type="region of interest" description="Disordered" evidence="8">
    <location>
        <begin position="10"/>
        <end position="30"/>
    </location>
</feature>
<dbReference type="InterPro" id="IPR051393">
    <property type="entry name" value="ABC_transporter_permease"/>
</dbReference>
<feature type="transmembrane region" description="Helical" evidence="7">
    <location>
        <begin position="105"/>
        <end position="124"/>
    </location>
</feature>
<feature type="transmembrane region" description="Helical" evidence="7">
    <location>
        <begin position="136"/>
        <end position="155"/>
    </location>
</feature>
<gene>
    <name evidence="10" type="ORF">OHA16_34465</name>
</gene>
<organism evidence="10 11">
    <name type="scientific">Kitasatospora purpeofusca</name>
    <dbReference type="NCBI Taxonomy" id="67352"/>
    <lineage>
        <taxon>Bacteria</taxon>
        <taxon>Bacillati</taxon>
        <taxon>Actinomycetota</taxon>
        <taxon>Actinomycetes</taxon>
        <taxon>Kitasatosporales</taxon>
        <taxon>Streptomycetaceae</taxon>
        <taxon>Kitasatospora</taxon>
    </lineage>
</organism>
<protein>
    <submittedName>
        <fullName evidence="10">Sugar ABC transporter permease</fullName>
    </submittedName>
</protein>
<proteinExistence type="inferred from homology"/>
<reference evidence="10" key="1">
    <citation type="submission" date="2022-10" db="EMBL/GenBank/DDBJ databases">
        <title>The complete genomes of actinobacterial strains from the NBC collection.</title>
        <authorList>
            <person name="Joergensen T.S."/>
            <person name="Alvarez Arevalo M."/>
            <person name="Sterndorff E.B."/>
            <person name="Faurdal D."/>
            <person name="Vuksanovic O."/>
            <person name="Mourched A.-S."/>
            <person name="Charusanti P."/>
            <person name="Shaw S."/>
            <person name="Blin K."/>
            <person name="Weber T."/>
        </authorList>
    </citation>
    <scope>NUCLEOTIDE SEQUENCE</scope>
    <source>
        <strain evidence="10">NBC_00222</strain>
    </source>
</reference>
<evidence type="ECO:0000256" key="4">
    <source>
        <dbReference type="ARBA" id="ARBA00022692"/>
    </source>
</evidence>
<keyword evidence="4 7" id="KW-0812">Transmembrane</keyword>
<evidence type="ECO:0000256" key="6">
    <source>
        <dbReference type="ARBA" id="ARBA00023136"/>
    </source>
</evidence>
<evidence type="ECO:0000256" key="8">
    <source>
        <dbReference type="SAM" id="MobiDB-lite"/>
    </source>
</evidence>
<dbReference type="EMBL" id="CP108110">
    <property type="protein sequence ID" value="WUQ87634.1"/>
    <property type="molecule type" value="Genomic_DNA"/>
</dbReference>
<feature type="transmembrane region" description="Helical" evidence="7">
    <location>
        <begin position="41"/>
        <end position="70"/>
    </location>
</feature>
<dbReference type="Pfam" id="PF00528">
    <property type="entry name" value="BPD_transp_1"/>
    <property type="match status" value="1"/>
</dbReference>
<sequence>MSALTQAAARRRERSAAGPAGSAPTARGGREPLWRRRDRRWALVFLGPQLLGLLVFLVGPLGFAVVLSFMRWDGLGDATWVGLDNFRAQLTDPEFGRAVWNTVKIGLITVPGGLALALLIALALHGVRGRTAYRVVYFLPVVTSSVAVSVIWQMILGGGADGILNGTVHDILGITLPDWLADPDWVVVAVSVVTVWSSLGLNVVIFLAGLATIPTNLLEAARIDGAGPWQTLRSVTLPLLSPTVFFTVVVSVISSFQAFDLVYVLVNPDHNEGAQTIVYKVYQQGFREFHFGLSSAAALLLLLLTLIVTAIQFQAQKRFVHYES</sequence>
<dbReference type="RefSeq" id="WP_328958191.1">
    <property type="nucleotide sequence ID" value="NZ_CP108110.1"/>
</dbReference>
<feature type="transmembrane region" description="Helical" evidence="7">
    <location>
        <begin position="185"/>
        <end position="213"/>
    </location>
</feature>
<dbReference type="SUPFAM" id="SSF161098">
    <property type="entry name" value="MetI-like"/>
    <property type="match status" value="1"/>
</dbReference>
<evidence type="ECO:0000256" key="3">
    <source>
        <dbReference type="ARBA" id="ARBA00022475"/>
    </source>
</evidence>
<feature type="compositionally biased region" description="Low complexity" evidence="8">
    <location>
        <begin position="16"/>
        <end position="27"/>
    </location>
</feature>
<evidence type="ECO:0000313" key="11">
    <source>
        <dbReference type="Proteomes" id="UP001432222"/>
    </source>
</evidence>
<dbReference type="Proteomes" id="UP001432222">
    <property type="component" value="Chromosome"/>
</dbReference>
<feature type="transmembrane region" description="Helical" evidence="7">
    <location>
        <begin position="289"/>
        <end position="311"/>
    </location>
</feature>
<keyword evidence="6 7" id="KW-0472">Membrane</keyword>
<comment type="similarity">
    <text evidence="7">Belongs to the binding-protein-dependent transport system permease family.</text>
</comment>
<dbReference type="CDD" id="cd06261">
    <property type="entry name" value="TM_PBP2"/>
    <property type="match status" value="1"/>
</dbReference>
<comment type="subcellular location">
    <subcellularLocation>
        <location evidence="1 7">Cell membrane</location>
        <topology evidence="1 7">Multi-pass membrane protein</topology>
    </subcellularLocation>
</comment>
<evidence type="ECO:0000256" key="7">
    <source>
        <dbReference type="RuleBase" id="RU363032"/>
    </source>
</evidence>
<dbReference type="Gene3D" id="1.10.3720.10">
    <property type="entry name" value="MetI-like"/>
    <property type="match status" value="1"/>
</dbReference>